<keyword evidence="3" id="KW-1185">Reference proteome</keyword>
<reference evidence="2" key="1">
    <citation type="submission" date="2025-08" db="UniProtKB">
        <authorList>
            <consortium name="Ensembl"/>
        </authorList>
    </citation>
    <scope>IDENTIFICATION</scope>
</reference>
<accession>A0A8C6YTF2</accession>
<dbReference type="Proteomes" id="UP000694420">
    <property type="component" value="Unplaced"/>
</dbReference>
<name>A0A8C6YTF2_NOTPE</name>
<reference evidence="2" key="2">
    <citation type="submission" date="2025-09" db="UniProtKB">
        <authorList>
            <consortium name="Ensembl"/>
        </authorList>
    </citation>
    <scope>IDENTIFICATION</scope>
</reference>
<organism evidence="2 3">
    <name type="scientific">Nothoprocta perdicaria</name>
    <name type="common">Chilean tinamou</name>
    <name type="synonym">Crypturus perdicarius</name>
    <dbReference type="NCBI Taxonomy" id="30464"/>
    <lineage>
        <taxon>Eukaryota</taxon>
        <taxon>Metazoa</taxon>
        <taxon>Chordata</taxon>
        <taxon>Craniata</taxon>
        <taxon>Vertebrata</taxon>
        <taxon>Euteleostomi</taxon>
        <taxon>Archelosauria</taxon>
        <taxon>Archosauria</taxon>
        <taxon>Dinosauria</taxon>
        <taxon>Saurischia</taxon>
        <taxon>Theropoda</taxon>
        <taxon>Coelurosauria</taxon>
        <taxon>Aves</taxon>
        <taxon>Palaeognathae</taxon>
        <taxon>Tinamiformes</taxon>
        <taxon>Tinamidae</taxon>
        <taxon>Nothoprocta</taxon>
    </lineage>
</organism>
<dbReference type="Ensembl" id="ENSNPET00000003552.1">
    <property type="protein sequence ID" value="ENSNPEP00000003479.1"/>
    <property type="gene ID" value="ENSNPEG00000002664.1"/>
</dbReference>
<feature type="signal peptide" evidence="1">
    <location>
        <begin position="1"/>
        <end position="18"/>
    </location>
</feature>
<feature type="chain" id="PRO_5034015707" evidence="1">
    <location>
        <begin position="19"/>
        <end position="107"/>
    </location>
</feature>
<proteinExistence type="predicted"/>
<keyword evidence="1" id="KW-0732">Signal</keyword>
<protein>
    <submittedName>
        <fullName evidence="2">Uncharacterized protein</fullName>
    </submittedName>
</protein>
<evidence type="ECO:0000256" key="1">
    <source>
        <dbReference type="SAM" id="SignalP"/>
    </source>
</evidence>
<evidence type="ECO:0000313" key="2">
    <source>
        <dbReference type="Ensembl" id="ENSNPEP00000003479.1"/>
    </source>
</evidence>
<dbReference type="AlphaFoldDB" id="A0A8C6YTF2"/>
<evidence type="ECO:0000313" key="3">
    <source>
        <dbReference type="Proteomes" id="UP000694420"/>
    </source>
</evidence>
<sequence length="107" mass="11801">GLCLPWICLNLIWQELSTLPPTCASRALSLGPHQPTDLLKEVQEAQMPSTSCPVFFLIKTVCGGDSKLYCCADSLISLLPRHPGIAPLLMIPRNPTRRTEEGTENRE</sequence>